<dbReference type="Gene3D" id="3.30.930.10">
    <property type="entry name" value="Bira Bifunctional Protein, Domain 2"/>
    <property type="match status" value="1"/>
</dbReference>
<dbReference type="InterPro" id="IPR040724">
    <property type="entry name" value="PheRS_DBD1"/>
</dbReference>
<dbReference type="GO" id="GO:0009328">
    <property type="term" value="C:phenylalanine-tRNA ligase complex"/>
    <property type="evidence" value="ECO:0007669"/>
    <property type="project" value="TreeGrafter"/>
</dbReference>
<dbReference type="Gene3D" id="3.30.1370.240">
    <property type="match status" value="1"/>
</dbReference>
<dbReference type="CDD" id="cd00496">
    <property type="entry name" value="PheRS_alpha_core"/>
    <property type="match status" value="1"/>
</dbReference>
<dbReference type="GO" id="GO:0004826">
    <property type="term" value="F:phenylalanine-tRNA ligase activity"/>
    <property type="evidence" value="ECO:0007669"/>
    <property type="project" value="UniProtKB-EC"/>
</dbReference>
<dbReference type="InterPro" id="IPR045864">
    <property type="entry name" value="aa-tRNA-synth_II/BPL/LPL"/>
</dbReference>
<dbReference type="PROSITE" id="PS50862">
    <property type="entry name" value="AA_TRNA_LIGASE_II"/>
    <property type="match status" value="1"/>
</dbReference>
<evidence type="ECO:0000256" key="1">
    <source>
        <dbReference type="ARBA" id="ARBA00012814"/>
    </source>
</evidence>
<protein>
    <recommendedName>
        <fullName evidence="1">phenylalanine--tRNA ligase</fullName>
        <ecNumber evidence="1">6.1.1.20</ecNumber>
    </recommendedName>
</protein>
<comment type="caution">
    <text evidence="8">The sequence shown here is derived from an EMBL/GenBank/DDBJ whole genome shotgun (WGS) entry which is preliminary data.</text>
</comment>
<keyword evidence="4" id="KW-0067">ATP-binding</keyword>
<evidence type="ECO:0000313" key="8">
    <source>
        <dbReference type="EMBL" id="KAG5547909.1"/>
    </source>
</evidence>
<dbReference type="EC" id="6.1.1.20" evidence="1"/>
<dbReference type="InterPro" id="IPR002319">
    <property type="entry name" value="Phenylalanyl-tRNA_Synthase"/>
</dbReference>
<dbReference type="PANTHER" id="PTHR11538:SF40">
    <property type="entry name" value="PHENYLALANINE--TRNA LIGASE ALPHA SUBUNIT"/>
    <property type="match status" value="1"/>
</dbReference>
<gene>
    <name evidence="8" type="ORF">RHGRI_013558</name>
</gene>
<keyword evidence="3" id="KW-0547">Nucleotide-binding</keyword>
<dbReference type="Pfam" id="PF01409">
    <property type="entry name" value="tRNA-synt_2d"/>
    <property type="match status" value="2"/>
</dbReference>
<accession>A0AAV6K6B0</accession>
<keyword evidence="9" id="KW-1185">Reference proteome</keyword>
<dbReference type="Gene3D" id="1.10.10.2330">
    <property type="match status" value="1"/>
</dbReference>
<evidence type="ECO:0000256" key="3">
    <source>
        <dbReference type="ARBA" id="ARBA00022741"/>
    </source>
</evidence>
<evidence type="ECO:0000313" key="9">
    <source>
        <dbReference type="Proteomes" id="UP000823749"/>
    </source>
</evidence>
<dbReference type="EMBL" id="JACTNZ010000005">
    <property type="protein sequence ID" value="KAG5547909.1"/>
    <property type="molecule type" value="Genomic_DNA"/>
</dbReference>
<dbReference type="GO" id="GO:0005829">
    <property type="term" value="C:cytosol"/>
    <property type="evidence" value="ECO:0007669"/>
    <property type="project" value="TreeGrafter"/>
</dbReference>
<dbReference type="InterPro" id="IPR006195">
    <property type="entry name" value="aa-tRNA-synth_II"/>
</dbReference>
<dbReference type="Pfam" id="PF18553">
    <property type="entry name" value="PheRS_DBD3"/>
    <property type="match status" value="1"/>
</dbReference>
<name>A0AAV6K6B0_9ERIC</name>
<feature type="domain" description="Aminoacyl-transfer RNA synthetases class-II family profile" evidence="7">
    <location>
        <begin position="464"/>
        <end position="597"/>
    </location>
</feature>
<dbReference type="SUPFAM" id="SSF55681">
    <property type="entry name" value="Class II aaRS and biotin synthetases"/>
    <property type="match status" value="2"/>
</dbReference>
<evidence type="ECO:0000259" key="7">
    <source>
        <dbReference type="PROSITE" id="PS50862"/>
    </source>
</evidence>
<dbReference type="InterPro" id="IPR040725">
    <property type="entry name" value="PheRS_DBD3"/>
</dbReference>
<evidence type="ECO:0000256" key="2">
    <source>
        <dbReference type="ARBA" id="ARBA00022598"/>
    </source>
</evidence>
<sequence>MAEEAVLGFLEKNEEITDSGQFAAERGIDHQDIANIIKSLHGFKLVDAQDIKRESWVLTEEGKTYAAAGSPEVQVFLAVPPEGISLDELQRKMDPTVFKIGRSQAIKNQWVEMGKQLTRKVQDVDDKVKDLLIRIQDGEVIMSVIDLLSLFQFRVLRPWKGYSVRKGPKYAPRRKKFATDLTRENILRGDWKDLEFKEYNFSAKGQPVGGGSLHPLLKITRFAFHMKTAKIIAKAIVVIYILVIAGHCATANQDDFPADGVPFHLHIFALVSPQEEGECKVLDFWSWALVFAYRFEEMPTNNFVESSFWNFDALFQPQQHPARDSHDTFFLQVPSTTKMLPEDYVERVKHVHEFGGYGSRGYGYEWKREEANKNLLRTHTTAVSSRMLYSLAQVCLHSSVLTVCACFSLKILMLLHVLLWRIPVLLLVLEVDELDKGKLNECLNPASISGGHGFCDTQHKDFVPKKYFSIDRVFRNEAVDRTHLAEFHQIEGLVCDRNLSLGHLIGVLNDFFSRLGMSKLKFKPAYNPYTEPSMEIFSYHEGLEKWVEIGNSGMFRPEMLRPMGLPADVRVIAWGLSLERPTMILYGVDNIRDLFGPKVRIHRVQWILVSSRKTLSVASEYKRLASHFLSNF</sequence>
<dbReference type="GO" id="GO:0005524">
    <property type="term" value="F:ATP binding"/>
    <property type="evidence" value="ECO:0007669"/>
    <property type="project" value="UniProtKB-KW"/>
</dbReference>
<dbReference type="Proteomes" id="UP000823749">
    <property type="component" value="Chromosome 5"/>
</dbReference>
<organism evidence="8 9">
    <name type="scientific">Rhododendron griersonianum</name>
    <dbReference type="NCBI Taxonomy" id="479676"/>
    <lineage>
        <taxon>Eukaryota</taxon>
        <taxon>Viridiplantae</taxon>
        <taxon>Streptophyta</taxon>
        <taxon>Embryophyta</taxon>
        <taxon>Tracheophyta</taxon>
        <taxon>Spermatophyta</taxon>
        <taxon>Magnoliopsida</taxon>
        <taxon>eudicotyledons</taxon>
        <taxon>Gunneridae</taxon>
        <taxon>Pentapetalae</taxon>
        <taxon>asterids</taxon>
        <taxon>Ericales</taxon>
        <taxon>Ericaceae</taxon>
        <taxon>Ericoideae</taxon>
        <taxon>Rhodoreae</taxon>
        <taxon>Rhododendron</taxon>
    </lineage>
</organism>
<dbReference type="GO" id="GO:0006432">
    <property type="term" value="P:phenylalanyl-tRNA aminoacylation"/>
    <property type="evidence" value="ECO:0007669"/>
    <property type="project" value="TreeGrafter"/>
</dbReference>
<evidence type="ECO:0000256" key="4">
    <source>
        <dbReference type="ARBA" id="ARBA00022840"/>
    </source>
</evidence>
<dbReference type="AlphaFoldDB" id="A0AAV6K6B0"/>
<dbReference type="PANTHER" id="PTHR11538">
    <property type="entry name" value="PHENYLALANYL-TRNA SYNTHETASE"/>
    <property type="match status" value="1"/>
</dbReference>
<dbReference type="GO" id="GO:0000049">
    <property type="term" value="F:tRNA binding"/>
    <property type="evidence" value="ECO:0007669"/>
    <property type="project" value="InterPro"/>
</dbReference>
<keyword evidence="2" id="KW-0436">Ligase</keyword>
<reference evidence="8" key="1">
    <citation type="submission" date="2020-08" db="EMBL/GenBank/DDBJ databases">
        <title>Plant Genome Project.</title>
        <authorList>
            <person name="Zhang R.-G."/>
        </authorList>
    </citation>
    <scope>NUCLEOTIDE SEQUENCE</scope>
    <source>
        <strain evidence="8">WSP0</strain>
        <tissue evidence="8">Leaf</tissue>
    </source>
</reference>
<proteinExistence type="predicted"/>
<keyword evidence="6" id="KW-0030">Aminoacyl-tRNA synthetase</keyword>
<evidence type="ECO:0000256" key="6">
    <source>
        <dbReference type="ARBA" id="ARBA00023146"/>
    </source>
</evidence>
<dbReference type="Pfam" id="PF18552">
    <property type="entry name" value="PheRS_DBD1"/>
    <property type="match status" value="1"/>
</dbReference>
<evidence type="ECO:0000256" key="5">
    <source>
        <dbReference type="ARBA" id="ARBA00022917"/>
    </source>
</evidence>
<dbReference type="Gene3D" id="1.10.10.2320">
    <property type="match status" value="1"/>
</dbReference>
<keyword evidence="5" id="KW-0648">Protein biosynthesis</keyword>